<dbReference type="Proteomes" id="UP000469559">
    <property type="component" value="Unassembled WGS sequence"/>
</dbReference>
<feature type="region of interest" description="Disordered" evidence="4">
    <location>
        <begin position="560"/>
        <end position="589"/>
    </location>
</feature>
<organism evidence="6 7">
    <name type="scientific">Lachnellula arida</name>
    <dbReference type="NCBI Taxonomy" id="1316785"/>
    <lineage>
        <taxon>Eukaryota</taxon>
        <taxon>Fungi</taxon>
        <taxon>Dikarya</taxon>
        <taxon>Ascomycota</taxon>
        <taxon>Pezizomycotina</taxon>
        <taxon>Leotiomycetes</taxon>
        <taxon>Helotiales</taxon>
        <taxon>Lachnaceae</taxon>
        <taxon>Lachnellula</taxon>
    </lineage>
</organism>
<reference evidence="6 7" key="1">
    <citation type="submission" date="2018-05" db="EMBL/GenBank/DDBJ databases">
        <title>Whole genome sequencing for identification of molecular markers to develop diagnostic detection tools for the regulated plant pathogen Lachnellula willkommii.</title>
        <authorList>
            <person name="Giroux E."/>
            <person name="Bilodeau G."/>
        </authorList>
    </citation>
    <scope>NUCLEOTIDE SEQUENCE [LARGE SCALE GENOMIC DNA]</scope>
    <source>
        <strain evidence="6 7">CBS 203.66</strain>
    </source>
</reference>
<dbReference type="CDD" id="cd18186">
    <property type="entry name" value="BTB_POZ_ZBTB_KLHL-like"/>
    <property type="match status" value="1"/>
</dbReference>
<dbReference type="GO" id="GO:0005737">
    <property type="term" value="C:cytoplasm"/>
    <property type="evidence" value="ECO:0007669"/>
    <property type="project" value="TreeGrafter"/>
</dbReference>
<proteinExistence type="predicted"/>
<dbReference type="Gene3D" id="3.30.710.10">
    <property type="entry name" value="Potassium Channel Kv1.1, Chain A"/>
    <property type="match status" value="2"/>
</dbReference>
<dbReference type="InterPro" id="IPR002110">
    <property type="entry name" value="Ankyrin_rpt"/>
</dbReference>
<dbReference type="FunFam" id="3.30.710.10:FF:000183">
    <property type="entry name" value="Ankyrin repeat and BTB/POZ domain protein"/>
    <property type="match status" value="1"/>
</dbReference>
<dbReference type="PROSITE" id="PS50297">
    <property type="entry name" value="ANK_REP_REGION"/>
    <property type="match status" value="1"/>
</dbReference>
<dbReference type="GO" id="GO:0000151">
    <property type="term" value="C:ubiquitin ligase complex"/>
    <property type="evidence" value="ECO:0007669"/>
    <property type="project" value="TreeGrafter"/>
</dbReference>
<dbReference type="PROSITE" id="PS50088">
    <property type="entry name" value="ANK_REPEAT"/>
    <property type="match status" value="1"/>
</dbReference>
<dbReference type="PANTHER" id="PTHR46231:SF1">
    <property type="entry name" value="ANKYRIN REPEAT AND BTB_POZ DOMAIN-CONTAINING PROTEIN 1"/>
    <property type="match status" value="1"/>
</dbReference>
<dbReference type="SUPFAM" id="SSF54695">
    <property type="entry name" value="POZ domain"/>
    <property type="match status" value="2"/>
</dbReference>
<keyword evidence="7" id="KW-1185">Reference proteome</keyword>
<comment type="caution">
    <text evidence="6">The sequence shown here is derived from an EMBL/GenBank/DDBJ whole genome shotgun (WGS) entry which is preliminary data.</text>
</comment>
<dbReference type="Pfam" id="PF12796">
    <property type="entry name" value="Ank_2"/>
    <property type="match status" value="1"/>
</dbReference>
<sequence length="662" mass="74869">MVLRKDELEVQLKDEHKLIRDGVLRDDSPLDVSPDFSRLCDACRVGDLKGCQEAIASGVNINARDLFDYTPLILASLCGHYETVRLLLESGALCERDTFQGERCLYNALNNRIRNLLLQYDYSKSTDPLQPFAAHITSLLTREEPKTSDICLTASSSTWNLHKFILSARSPYFSQKLADAPETTLWKLANTIPPEAFQIALRYLYLGDVPSDLGLSSKSQVTEEEVFKGIDKVSKQLEIESLWEGILAGSDRRIARQRHQDEIARGRAQIETWYRENVLRHKIEIDSSKAQDVKWTRDNGIFADVLLRADEEATSEDTFSPGIETPKASTSNIPIGPARSRSPSRSRQPPSKKSVLFPVHRAMLLRCDYFQTMFTSSFLEAQLTPHLQIISVACTPSVLEIVLDFLYTENCHIPIEEALDVLFAADMLFLEKLKTKAATVISTIGNGTMNLPHADVNNVERVGDAEVDADVEVEKINVYDVIRAGWFLKIQRLEEFSARYLAYRLEQYIDEEEFEELIQESASRIEKRQETDSIELLDDIRYYLSERFRLRFEDSGLEEIMNESSDPPNPTPDPNTNPETDPDPDPNKNINIIIDTNVNVQAKVNVNVNGNENEKDPDPFMNGEIKTLDGEIAGDEFAADAINYQVLLGKIDGLLERLKLDA</sequence>
<gene>
    <name evidence="6" type="primary">btb3</name>
    <name evidence="6" type="ORF">LARI1_G005513</name>
</gene>
<keyword evidence="2 3" id="KW-0040">ANK repeat</keyword>
<evidence type="ECO:0000256" key="1">
    <source>
        <dbReference type="ARBA" id="ARBA00022737"/>
    </source>
</evidence>
<dbReference type="AlphaFoldDB" id="A0A8T9B4E3"/>
<dbReference type="InterPro" id="IPR011333">
    <property type="entry name" value="SKP1/BTB/POZ_sf"/>
</dbReference>
<dbReference type="PANTHER" id="PTHR46231">
    <property type="entry name" value="ANKYRIN REPEAT AND BTB/POZ DOMAIN-CONTAINING PROTEIN 1"/>
    <property type="match status" value="1"/>
</dbReference>
<keyword evidence="1" id="KW-0677">Repeat</keyword>
<feature type="domain" description="BTB" evidence="5">
    <location>
        <begin position="357"/>
        <end position="415"/>
    </location>
</feature>
<dbReference type="InterPro" id="IPR044515">
    <property type="entry name" value="ABTB1"/>
</dbReference>
<accession>A0A8T9B4E3</accession>
<feature type="compositionally biased region" description="Low complexity" evidence="4">
    <location>
        <begin position="337"/>
        <end position="353"/>
    </location>
</feature>
<feature type="domain" description="BTB" evidence="5">
    <location>
        <begin position="148"/>
        <end position="213"/>
    </location>
</feature>
<dbReference type="Pfam" id="PF00651">
    <property type="entry name" value="BTB"/>
    <property type="match status" value="2"/>
</dbReference>
<dbReference type="InterPro" id="IPR036770">
    <property type="entry name" value="Ankyrin_rpt-contain_sf"/>
</dbReference>
<dbReference type="FunFam" id="1.25.40.20:FF:000248">
    <property type="entry name" value="Ankyrin repeat and BTB/POZ domain protein"/>
    <property type="match status" value="1"/>
</dbReference>
<evidence type="ECO:0000256" key="3">
    <source>
        <dbReference type="PROSITE-ProRule" id="PRU00023"/>
    </source>
</evidence>
<dbReference type="SMART" id="SM00248">
    <property type="entry name" value="ANK"/>
    <property type="match status" value="2"/>
</dbReference>
<evidence type="ECO:0000313" key="7">
    <source>
        <dbReference type="Proteomes" id="UP000469559"/>
    </source>
</evidence>
<protein>
    <submittedName>
        <fullName evidence="6">BTB/POZ domain-containing protein 3</fullName>
    </submittedName>
</protein>
<dbReference type="SUPFAM" id="SSF48403">
    <property type="entry name" value="Ankyrin repeat"/>
    <property type="match status" value="1"/>
</dbReference>
<dbReference type="PROSITE" id="PS50097">
    <property type="entry name" value="BTB"/>
    <property type="match status" value="2"/>
</dbReference>
<evidence type="ECO:0000256" key="2">
    <source>
        <dbReference type="ARBA" id="ARBA00023043"/>
    </source>
</evidence>
<dbReference type="OrthoDB" id="684045at2759"/>
<dbReference type="SMART" id="SM00225">
    <property type="entry name" value="BTB"/>
    <property type="match status" value="2"/>
</dbReference>
<evidence type="ECO:0000313" key="6">
    <source>
        <dbReference type="EMBL" id="TVY14818.1"/>
    </source>
</evidence>
<dbReference type="Gene3D" id="1.25.40.20">
    <property type="entry name" value="Ankyrin repeat-containing domain"/>
    <property type="match status" value="1"/>
</dbReference>
<dbReference type="EMBL" id="QGMF01000609">
    <property type="protein sequence ID" value="TVY14818.1"/>
    <property type="molecule type" value="Genomic_DNA"/>
</dbReference>
<evidence type="ECO:0000259" key="5">
    <source>
        <dbReference type="PROSITE" id="PS50097"/>
    </source>
</evidence>
<evidence type="ECO:0000256" key="4">
    <source>
        <dbReference type="SAM" id="MobiDB-lite"/>
    </source>
</evidence>
<feature type="repeat" description="ANK" evidence="3">
    <location>
        <begin position="67"/>
        <end position="92"/>
    </location>
</feature>
<feature type="region of interest" description="Disordered" evidence="4">
    <location>
        <begin position="313"/>
        <end position="353"/>
    </location>
</feature>
<name>A0A8T9B4E3_9HELO</name>
<dbReference type="InterPro" id="IPR000210">
    <property type="entry name" value="BTB/POZ_dom"/>
</dbReference>